<accession>A0A1M7F659</accession>
<evidence type="ECO:0000313" key="3">
    <source>
        <dbReference type="Proteomes" id="UP000184260"/>
    </source>
</evidence>
<evidence type="ECO:0000256" key="1">
    <source>
        <dbReference type="SAM" id="SignalP"/>
    </source>
</evidence>
<gene>
    <name evidence="2" type="ORF">SAMN05443669_101934</name>
</gene>
<dbReference type="STRING" id="69322.SAMN05443669_101934"/>
<dbReference type="EMBL" id="FRBU01000019">
    <property type="protein sequence ID" value="SHL99199.1"/>
    <property type="molecule type" value="Genomic_DNA"/>
</dbReference>
<keyword evidence="1" id="KW-0732">Signal</keyword>
<dbReference type="AlphaFoldDB" id="A0A1M7F659"/>
<reference evidence="3" key="1">
    <citation type="submission" date="2016-11" db="EMBL/GenBank/DDBJ databases">
        <authorList>
            <person name="Varghese N."/>
            <person name="Submissions S."/>
        </authorList>
    </citation>
    <scope>NUCLEOTIDE SEQUENCE [LARGE SCALE GENOMIC DNA]</scope>
    <source>
        <strain evidence="3">DSM 3661</strain>
    </source>
</reference>
<sequence length="208" mass="24177">MLVEIRKLMLITVGSLGISLTASAQDFDKVGNTKEIIITAEQAEILSNNEKETKKWIDELQTPGVIVDGNQMKFSKEALRLINDPEYRIGVYKEVYDFNDIKETLMNAEYLKAFWQLISIYPKDKISAMKYIYAFDKALPADKMVVSAFYTYAFFDPKITSIENGKPKVYRPDIFEEYLRRTKEIVSYIAYFREEAIKEKEKKASIKE</sequence>
<feature type="chain" id="PRO_5009925750" evidence="1">
    <location>
        <begin position="25"/>
        <end position="208"/>
    </location>
</feature>
<proteinExistence type="predicted"/>
<evidence type="ECO:0000313" key="2">
    <source>
        <dbReference type="EMBL" id="SHL99199.1"/>
    </source>
</evidence>
<keyword evidence="3" id="KW-1185">Reference proteome</keyword>
<feature type="signal peptide" evidence="1">
    <location>
        <begin position="1"/>
        <end position="24"/>
    </location>
</feature>
<dbReference type="Proteomes" id="UP000184260">
    <property type="component" value="Unassembled WGS sequence"/>
</dbReference>
<name>A0A1M7F659_9FLAO</name>
<organism evidence="2 3">
    <name type="scientific">Flavobacterium xanthum</name>
    <dbReference type="NCBI Taxonomy" id="69322"/>
    <lineage>
        <taxon>Bacteria</taxon>
        <taxon>Pseudomonadati</taxon>
        <taxon>Bacteroidota</taxon>
        <taxon>Flavobacteriia</taxon>
        <taxon>Flavobacteriales</taxon>
        <taxon>Flavobacteriaceae</taxon>
        <taxon>Flavobacterium</taxon>
    </lineage>
</organism>
<protein>
    <submittedName>
        <fullName evidence="2">Uncharacterized protein</fullName>
    </submittedName>
</protein>